<dbReference type="GO" id="GO:0008270">
    <property type="term" value="F:zinc ion binding"/>
    <property type="evidence" value="ECO:0007669"/>
    <property type="project" value="InterPro"/>
</dbReference>
<evidence type="ECO:0000313" key="3">
    <source>
        <dbReference type="Proteomes" id="UP000240357"/>
    </source>
</evidence>
<dbReference type="InterPro" id="IPR014782">
    <property type="entry name" value="Peptidase_M1_dom"/>
</dbReference>
<evidence type="ECO:0000313" key="2">
    <source>
        <dbReference type="EMBL" id="PSR56754.1"/>
    </source>
</evidence>
<feature type="domain" description="Peptidase M1 membrane alanine aminopeptidase" evidence="1">
    <location>
        <begin position="353"/>
        <end position="513"/>
    </location>
</feature>
<dbReference type="EMBL" id="PYFT01000001">
    <property type="protein sequence ID" value="PSR56754.1"/>
    <property type="molecule type" value="Genomic_DNA"/>
</dbReference>
<name>A0A2T2YML4_9BACT</name>
<dbReference type="AlphaFoldDB" id="A0A2T2YML4"/>
<organism evidence="2 3">
    <name type="scientific">Adhaeribacter arboris</name>
    <dbReference type="NCBI Taxonomy" id="2072846"/>
    <lineage>
        <taxon>Bacteria</taxon>
        <taxon>Pseudomonadati</taxon>
        <taxon>Bacteroidota</taxon>
        <taxon>Cytophagia</taxon>
        <taxon>Cytophagales</taxon>
        <taxon>Hymenobacteraceae</taxon>
        <taxon>Adhaeribacter</taxon>
    </lineage>
</organism>
<sequence length="994" mass="113632">MYDKKFIWIIFWLVPVEIFAQAYWQQEVNYKINVTLNDQLHTLSATEELEYSNHSPDALPFIYFHLWPNAYQNNQTALARQLLQLKKSDFYFAAPNERGYITDLDFKVNGQPVKLEYDEQNPDIGKLILNTPLPAGERLTITTPFTVKIPGSFSRFGHLGQSYQITQWFPKPAVYDKKGWHPMPYLDQGEFYSEFGKFDVSITLPANYIVGATGVLQNPEEQARMNALAAETATKTTFTQDLSFPASASETKTLRYVQDNIHDFAWFADKRFNVLKNQVSLPNSNRTVTTWLLFLNRNAATWVNGVKDINQAVKNYSEWIGEYPYEHVTAVDGALSAGSGMEYPMVTVTDPEAIVHEIGHNWFYGILATNERNHAWMDEGINSYYEFRVAEQADPNYSQLAFLVNNKKLRKLFGLENVHANALNLLLYQMVASRGLDQPVQYPSEKFTSTNYGAIVYLKTGILFKYLAAYLGQERFDKAIQAYFQKWQFRHPYPEDLQAIMEQETGEKLDWFFYNLIQTTSPVDAAVTKVSTSGSNLQVTVQNRSAFPVPVPVAAISADNKILELHWTGLMVHDEQLIFENAAGASKIIIDPEHVVPEINRTNNQYQLTRSFPLQEKRKLQFLAGIEQPDRKQLYYVPVIGANTYDKFMLGLGVYNSSLIQKKVNYAVFPMYSFGQNKLNGIGNINLNVLSRKKSGSTILGFQVSRFERFTKYEPFLTINLPKSSGYAPENQLRFSSTHVSTLQHVELDRPENYFEYTFAYTIPSVQYSISSKNAVTRIAARAEADLFIINRNVSTENKPVLGKITLEYDREYRKGKKLQTRFFAGKFFGNKPQGIGYEQFWLGLSGSQDYKKETVFLDRSQRSHALAAFEHQTDDQEGAFKNYLPVYANRWLTTLNLAADLPVTPFRLYADVGLASFTNSSVPGVVSSETNFYYGSGFSLRGSKILQFYFPVIGSNYTHNFPASFKDFTRNIRFSLNLAGYNPFQFITNTLKQ</sequence>
<evidence type="ECO:0000259" key="1">
    <source>
        <dbReference type="Pfam" id="PF01433"/>
    </source>
</evidence>
<dbReference type="CDD" id="cd09604">
    <property type="entry name" value="M1_APN_like"/>
    <property type="match status" value="1"/>
</dbReference>
<dbReference type="InterPro" id="IPR050344">
    <property type="entry name" value="Peptidase_M1_aminopeptidases"/>
</dbReference>
<reference evidence="2 3" key="1">
    <citation type="submission" date="2018-03" db="EMBL/GenBank/DDBJ databases">
        <title>Adhaeribacter sp. HMF7605 Genome sequencing and assembly.</title>
        <authorList>
            <person name="Kang H."/>
            <person name="Kang J."/>
            <person name="Cha I."/>
            <person name="Kim H."/>
            <person name="Joh K."/>
        </authorList>
    </citation>
    <scope>NUCLEOTIDE SEQUENCE [LARGE SCALE GENOMIC DNA]</scope>
    <source>
        <strain evidence="2 3">HMF7605</strain>
    </source>
</reference>
<dbReference type="GO" id="GO:0043171">
    <property type="term" value="P:peptide catabolic process"/>
    <property type="evidence" value="ECO:0007669"/>
    <property type="project" value="TreeGrafter"/>
</dbReference>
<dbReference type="PANTHER" id="PTHR11533">
    <property type="entry name" value="PROTEASE M1 ZINC METALLOPROTEASE"/>
    <property type="match status" value="1"/>
</dbReference>
<dbReference type="Pfam" id="PF01433">
    <property type="entry name" value="Peptidase_M1"/>
    <property type="match status" value="1"/>
</dbReference>
<dbReference type="GO" id="GO:0005615">
    <property type="term" value="C:extracellular space"/>
    <property type="evidence" value="ECO:0007669"/>
    <property type="project" value="TreeGrafter"/>
</dbReference>
<dbReference type="GO" id="GO:0016020">
    <property type="term" value="C:membrane"/>
    <property type="evidence" value="ECO:0007669"/>
    <property type="project" value="TreeGrafter"/>
</dbReference>
<dbReference type="SUPFAM" id="SSF55486">
    <property type="entry name" value="Metalloproteases ('zincins'), catalytic domain"/>
    <property type="match status" value="1"/>
</dbReference>
<dbReference type="InterPro" id="IPR027268">
    <property type="entry name" value="Peptidase_M4/M1_CTD_sf"/>
</dbReference>
<gene>
    <name evidence="2" type="ORF">AHMF7605_26290</name>
</gene>
<protein>
    <recommendedName>
        <fullName evidence="1">Peptidase M1 membrane alanine aminopeptidase domain-containing protein</fullName>
    </recommendedName>
</protein>
<dbReference type="PANTHER" id="PTHR11533:SF174">
    <property type="entry name" value="PUROMYCIN-SENSITIVE AMINOPEPTIDASE-RELATED"/>
    <property type="match status" value="1"/>
</dbReference>
<keyword evidence="3" id="KW-1185">Reference proteome</keyword>
<comment type="caution">
    <text evidence="2">The sequence shown here is derived from an EMBL/GenBank/DDBJ whole genome shotgun (WGS) entry which is preliminary data.</text>
</comment>
<dbReference type="Gene3D" id="1.10.390.10">
    <property type="entry name" value="Neutral Protease Domain 2"/>
    <property type="match status" value="1"/>
</dbReference>
<dbReference type="GO" id="GO:0042277">
    <property type="term" value="F:peptide binding"/>
    <property type="evidence" value="ECO:0007669"/>
    <property type="project" value="TreeGrafter"/>
</dbReference>
<accession>A0A2T2YML4</accession>
<dbReference type="GO" id="GO:0005737">
    <property type="term" value="C:cytoplasm"/>
    <property type="evidence" value="ECO:0007669"/>
    <property type="project" value="TreeGrafter"/>
</dbReference>
<dbReference type="OrthoDB" id="9814383at2"/>
<dbReference type="Proteomes" id="UP000240357">
    <property type="component" value="Unassembled WGS sequence"/>
</dbReference>
<proteinExistence type="predicted"/>
<dbReference type="RefSeq" id="WP_106932930.1">
    <property type="nucleotide sequence ID" value="NZ_PYFT01000001.1"/>
</dbReference>
<dbReference type="GO" id="GO:0070006">
    <property type="term" value="F:metalloaminopeptidase activity"/>
    <property type="evidence" value="ECO:0007669"/>
    <property type="project" value="TreeGrafter"/>
</dbReference>